<gene>
    <name evidence="2" type="ORF">FGG15_13090</name>
</gene>
<organism evidence="2 3">
    <name type="scientific">Flagellimonas algicola</name>
    <dbReference type="NCBI Taxonomy" id="2583815"/>
    <lineage>
        <taxon>Bacteria</taxon>
        <taxon>Pseudomonadati</taxon>
        <taxon>Bacteroidota</taxon>
        <taxon>Flavobacteriia</taxon>
        <taxon>Flavobacteriales</taxon>
        <taxon>Flavobacteriaceae</taxon>
        <taxon>Flagellimonas</taxon>
    </lineage>
</organism>
<dbReference type="InterPro" id="IPR029058">
    <property type="entry name" value="AB_hydrolase_fold"/>
</dbReference>
<keyword evidence="3" id="KW-1185">Reference proteome</keyword>
<name>A0ABY2WK68_9FLAO</name>
<accession>A0ABY2WK68</accession>
<proteinExistence type="predicted"/>
<evidence type="ECO:0000256" key="1">
    <source>
        <dbReference type="SAM" id="SignalP"/>
    </source>
</evidence>
<dbReference type="Gene3D" id="3.40.50.1820">
    <property type="entry name" value="alpha/beta hydrolase"/>
    <property type="match status" value="1"/>
</dbReference>
<keyword evidence="1" id="KW-0732">Signal</keyword>
<evidence type="ECO:0008006" key="4">
    <source>
        <dbReference type="Google" id="ProtNLM"/>
    </source>
</evidence>
<dbReference type="SUPFAM" id="SSF53474">
    <property type="entry name" value="alpha/beta-Hydrolases"/>
    <property type="match status" value="1"/>
</dbReference>
<feature type="chain" id="PRO_5046446260" description="Poly(3-hydroxybutyrate) depolymerase" evidence="1">
    <location>
        <begin position="21"/>
        <end position="396"/>
    </location>
</feature>
<dbReference type="Proteomes" id="UP000751614">
    <property type="component" value="Unassembled WGS sequence"/>
</dbReference>
<evidence type="ECO:0000313" key="2">
    <source>
        <dbReference type="EMBL" id="TMU55113.1"/>
    </source>
</evidence>
<reference evidence="2 3" key="1">
    <citation type="submission" date="2019-05" db="EMBL/GenBank/DDBJ databases">
        <title>Flagellimonas sp. AsT0115, sp. nov., isolated from a marine red algae, Asparagopsis taxiformis.</title>
        <authorList>
            <person name="Kim J."/>
            <person name="Jeong S.E."/>
            <person name="Jeon C.O."/>
        </authorList>
    </citation>
    <scope>NUCLEOTIDE SEQUENCE [LARGE SCALE GENOMIC DNA]</scope>
    <source>
        <strain evidence="2 3">AsT0115</strain>
    </source>
</reference>
<dbReference type="RefSeq" id="WP_138836937.1">
    <property type="nucleotide sequence ID" value="NZ_VCNI01000002.1"/>
</dbReference>
<feature type="signal peptide" evidence="1">
    <location>
        <begin position="1"/>
        <end position="20"/>
    </location>
</feature>
<protein>
    <recommendedName>
        <fullName evidence="4">Poly(3-hydroxybutyrate) depolymerase</fullName>
    </recommendedName>
</protein>
<comment type="caution">
    <text evidence="2">The sequence shown here is derived from an EMBL/GenBank/DDBJ whole genome shotgun (WGS) entry which is preliminary data.</text>
</comment>
<sequence length="396" mass="45667">MKRCCSCLFLILLFNITLFGQQRYEKGEIHDSIPVNGAHEETFALYLPQNFSSQGLSSIVFIFDPAARGAAGIQPFIPASEKYGHVLICSNNSRNAPYERNFALANNLFNHVFSHFNIKEDEMYASGFSGGSRLASAIASLTNKFAGVIGCGAGFSGIKEHMPAAHDYAYAGLCGNRDMNYKEMVENKGFLNLINFNSTLITFDEEHKWPPKEQILRAFDWLNLQKLKKEKPVPTDKLRAQYVKDYALVKQFRAEERLLFEAEQLERIIKDYKGILNIDSIENQYTTLLKSKPLKKKLAQLGKTLEQERKWVMAWDKQLREDFAQPQKVNWEWWKKELGKLDKLKDTENAEVQNMVYRVRFDLFVRLYSRKNELIHAQSSAQSVFIDEFIDLLKSN</sequence>
<dbReference type="EMBL" id="VCNI01000002">
    <property type="protein sequence ID" value="TMU55113.1"/>
    <property type="molecule type" value="Genomic_DNA"/>
</dbReference>
<evidence type="ECO:0000313" key="3">
    <source>
        <dbReference type="Proteomes" id="UP000751614"/>
    </source>
</evidence>